<dbReference type="GO" id="GO:0007166">
    <property type="term" value="P:cell surface receptor signaling pathway"/>
    <property type="evidence" value="ECO:0007669"/>
    <property type="project" value="InterPro"/>
</dbReference>
<dbReference type="InterPro" id="IPR059179">
    <property type="entry name" value="MLKL-like_MCAfunc"/>
</dbReference>
<reference evidence="1" key="1">
    <citation type="submission" date="2023-03" db="EMBL/GenBank/DDBJ databases">
        <title>Massive genome expansion in bonnet fungi (Mycena s.s.) driven by repeated elements and novel gene families across ecological guilds.</title>
        <authorList>
            <consortium name="Lawrence Berkeley National Laboratory"/>
            <person name="Harder C.B."/>
            <person name="Miyauchi S."/>
            <person name="Viragh M."/>
            <person name="Kuo A."/>
            <person name="Thoen E."/>
            <person name="Andreopoulos B."/>
            <person name="Lu D."/>
            <person name="Skrede I."/>
            <person name="Drula E."/>
            <person name="Henrissat B."/>
            <person name="Morin E."/>
            <person name="Kohler A."/>
            <person name="Barry K."/>
            <person name="LaButti K."/>
            <person name="Morin E."/>
            <person name="Salamov A."/>
            <person name="Lipzen A."/>
            <person name="Mereny Z."/>
            <person name="Hegedus B."/>
            <person name="Baldrian P."/>
            <person name="Stursova M."/>
            <person name="Weitz H."/>
            <person name="Taylor A."/>
            <person name="Grigoriev I.V."/>
            <person name="Nagy L.G."/>
            <person name="Martin F."/>
            <person name="Kauserud H."/>
        </authorList>
    </citation>
    <scope>NUCLEOTIDE SEQUENCE</scope>
    <source>
        <strain evidence="1">CBHHK002</strain>
    </source>
</reference>
<gene>
    <name evidence="1" type="ORF">DFH08DRAFT_862300</name>
</gene>
<proteinExistence type="predicted"/>
<organism evidence="1 2">
    <name type="scientific">Mycena albidolilacea</name>
    <dbReference type="NCBI Taxonomy" id="1033008"/>
    <lineage>
        <taxon>Eukaryota</taxon>
        <taxon>Fungi</taxon>
        <taxon>Dikarya</taxon>
        <taxon>Basidiomycota</taxon>
        <taxon>Agaricomycotina</taxon>
        <taxon>Agaricomycetes</taxon>
        <taxon>Agaricomycetidae</taxon>
        <taxon>Agaricales</taxon>
        <taxon>Marasmiineae</taxon>
        <taxon>Mycenaceae</taxon>
        <taxon>Mycena</taxon>
    </lineage>
</organism>
<dbReference type="CDD" id="cd21037">
    <property type="entry name" value="MLKL_NTD"/>
    <property type="match status" value="1"/>
</dbReference>
<dbReference type="Proteomes" id="UP001218218">
    <property type="component" value="Unassembled WGS sequence"/>
</dbReference>
<sequence length="579" mass="64268">MTATGNKPSKPVPISRHIQIHIHSVDLAFPVNPPSKPSRAYVRVRITGRKGGTKTGLYLGQIHLASWQADLPPLALEDASEMTFDLRHRPLKVGSSQIAETSSYSLSQLLQMQGTGADFSLPLCAKQSGSAKLGTLRVAVRVLSSVDAAKISLDSAQNSLSVFLPKTISAKHAARYRAGYQALAPICGILDIVGAFVTFSPEPITCTVIGIVRGAAKSVKEQIEQDEAVLTLIKKIDHIYFMVAGTAQLNAGRRDPVDKDMEAALIELVTALGDCTKFMLSFCKSSFLRRVSRTGKKTKELEELKERMHKTSDDLHRLLQLDMLRANAKLAELVEKTYADVELEKLARVEMDTHHRPKCTSAAHATTLETVKLWATSPLPDGDSKNIYWLRGSKSAAAVITSLWYDLHEDQLLGNFFFRKRRKGLPRRDPALLVQTLAAQLGDSRDSDALKLLMAQSLKDNPSVLKESVEEQFEQLLVQPLVAYASDRSVVFLFDKYGFGPERRQPAEEEDSAEREMMKRVLRLLVQGSARFPPNVRLVIGGRDDEDLSDVMEGCVRVVELEMPPEEVELESTKQRNVW</sequence>
<dbReference type="EMBL" id="JARIHO010000014">
    <property type="protein sequence ID" value="KAJ7350758.1"/>
    <property type="molecule type" value="Genomic_DNA"/>
</dbReference>
<accession>A0AAD7A6T0</accession>
<comment type="caution">
    <text evidence="1">The sequence shown here is derived from an EMBL/GenBank/DDBJ whole genome shotgun (WGS) entry which is preliminary data.</text>
</comment>
<evidence type="ECO:0000313" key="2">
    <source>
        <dbReference type="Proteomes" id="UP001218218"/>
    </source>
</evidence>
<name>A0AAD7A6T0_9AGAR</name>
<evidence type="ECO:0000313" key="1">
    <source>
        <dbReference type="EMBL" id="KAJ7350758.1"/>
    </source>
</evidence>
<dbReference type="InterPro" id="IPR036537">
    <property type="entry name" value="Adaptor_Cbl_N_dom_sf"/>
</dbReference>
<dbReference type="Gene3D" id="1.20.930.20">
    <property type="entry name" value="Adaptor protein Cbl, N-terminal domain"/>
    <property type="match status" value="1"/>
</dbReference>
<keyword evidence="2" id="KW-1185">Reference proteome</keyword>
<dbReference type="AlphaFoldDB" id="A0AAD7A6T0"/>
<protein>
    <submittedName>
        <fullName evidence="1">Uncharacterized protein</fullName>
    </submittedName>
</protein>